<sequence length="220" mass="24904">MIVQLMKFGYLLNSITFPFPRTVACLSGKPAMQVLKLKPTLLTPENFRPYGQVIGPSVDGALFGSDDAQLHLSAGIPRFYIMRLENRPLKFSNITHHASVSQCLGSIGALPWYIGVAKPSIVQHQDEKSQENKERDASAENIVQSHVGHYYVPPDPMEVKVFRVEGPQFLKFNVGTWHAGPLFKEQMMDFYNLELSNTNEVDHTTHKFDRDNKIIFVIDD</sequence>
<comment type="caution">
    <text evidence="1">The sequence shown here is derived from an EMBL/GenBank/DDBJ whole genome shotgun (WGS) entry which is preliminary data.</text>
</comment>
<dbReference type="OrthoDB" id="2018886at2759"/>
<dbReference type="GO" id="GO:0004848">
    <property type="term" value="F:ureidoglycolate hydrolase activity"/>
    <property type="evidence" value="ECO:0007669"/>
    <property type="project" value="InterPro"/>
</dbReference>
<dbReference type="InterPro" id="IPR024060">
    <property type="entry name" value="Ureidoglycolate_lyase_dom_sf"/>
</dbReference>
<evidence type="ECO:0008006" key="3">
    <source>
        <dbReference type="Google" id="ProtNLM"/>
    </source>
</evidence>
<proteinExistence type="predicted"/>
<dbReference type="PANTHER" id="PTHR35721:SF1">
    <property type="entry name" value="UREIDOGLYCOLATE HYDROLASE"/>
    <property type="match status" value="1"/>
</dbReference>
<evidence type="ECO:0000313" key="1">
    <source>
        <dbReference type="EMBL" id="KAH7438989.1"/>
    </source>
</evidence>
<dbReference type="OMA" id="TWHAGPY"/>
<protein>
    <recommendedName>
        <fullName evidence="3">Ureidoglycolate hydrolase</fullName>
    </recommendedName>
</protein>
<dbReference type="SUPFAM" id="SSF51182">
    <property type="entry name" value="RmlC-like cupins"/>
    <property type="match status" value="1"/>
</dbReference>
<dbReference type="AlphaFoldDB" id="A0A8T2V452"/>
<dbReference type="InterPro" id="IPR011051">
    <property type="entry name" value="RmlC_Cupin_sf"/>
</dbReference>
<dbReference type="PANTHER" id="PTHR35721">
    <property type="entry name" value="UREIDOGLYCOLATE HYDROLASE"/>
    <property type="match status" value="1"/>
</dbReference>
<dbReference type="EMBL" id="CM035409">
    <property type="protein sequence ID" value="KAH7438989.1"/>
    <property type="molecule type" value="Genomic_DNA"/>
</dbReference>
<evidence type="ECO:0000313" key="2">
    <source>
        <dbReference type="Proteomes" id="UP000825935"/>
    </source>
</evidence>
<dbReference type="Gene3D" id="2.60.120.480">
    <property type="entry name" value="Ureidoglycolate hydrolase"/>
    <property type="match status" value="1"/>
</dbReference>
<reference evidence="1" key="1">
    <citation type="submission" date="2021-08" db="EMBL/GenBank/DDBJ databases">
        <title>WGS assembly of Ceratopteris richardii.</title>
        <authorList>
            <person name="Marchant D.B."/>
            <person name="Chen G."/>
            <person name="Jenkins J."/>
            <person name="Shu S."/>
            <person name="Leebens-Mack J."/>
            <person name="Grimwood J."/>
            <person name="Schmutz J."/>
            <person name="Soltis P."/>
            <person name="Soltis D."/>
            <person name="Chen Z.-H."/>
        </authorList>
    </citation>
    <scope>NUCLEOTIDE SEQUENCE</scope>
    <source>
        <strain evidence="1">Whitten #5841</strain>
        <tissue evidence="1">Leaf</tissue>
    </source>
</reference>
<accession>A0A8T2V452</accession>
<organism evidence="1 2">
    <name type="scientific">Ceratopteris richardii</name>
    <name type="common">Triangle waterfern</name>
    <dbReference type="NCBI Taxonomy" id="49495"/>
    <lineage>
        <taxon>Eukaryota</taxon>
        <taxon>Viridiplantae</taxon>
        <taxon>Streptophyta</taxon>
        <taxon>Embryophyta</taxon>
        <taxon>Tracheophyta</taxon>
        <taxon>Polypodiopsida</taxon>
        <taxon>Polypodiidae</taxon>
        <taxon>Polypodiales</taxon>
        <taxon>Pteridineae</taxon>
        <taxon>Pteridaceae</taxon>
        <taxon>Parkerioideae</taxon>
        <taxon>Ceratopteris</taxon>
    </lineage>
</organism>
<name>A0A8T2V452_CERRI</name>
<keyword evidence="2" id="KW-1185">Reference proteome</keyword>
<gene>
    <name evidence="1" type="ORF">KP509_04G040400</name>
</gene>
<dbReference type="Proteomes" id="UP000825935">
    <property type="component" value="Chromosome 4"/>
</dbReference>